<dbReference type="PROSITE" id="PS00571">
    <property type="entry name" value="AMIDASES"/>
    <property type="match status" value="1"/>
</dbReference>
<dbReference type="InterPro" id="IPR036928">
    <property type="entry name" value="AS_sf"/>
</dbReference>
<dbReference type="EMBL" id="CP058214">
    <property type="protein sequence ID" value="QPC42918.1"/>
    <property type="molecule type" value="Genomic_DNA"/>
</dbReference>
<sequence length="473" mass="49264">MTGLPPLTAHDMATGVRAGRLDPRDLVETALERAEAIAPLNAFTAIDREGALAAARHVEERLAAGGGGAMPLAGVPVAIKDFTPTAGLACTRGSWSTDDRLADRDPAVIARLKRAGAILVARTTTPEFAYSSFTQSPRWGVTRNPHDPARTPGGSSGGSAVAVATGCVPLAEGSDMGGSVRIPAALSGVVGVKPSLGLIPMDILPCGPDLMSHFGPLAACVDDAALFLAATAGPDAGDYFSQSRPDVPASPVPPAPPGTRIALSVDLGYYAVDPGVVRQVERAAERLRGHGMTVEPVPLGWTRDINDAWLMQWAVALAANWGSALDTHRDRMDPALVALMETGRDCDAVALARLGAVRERLWRDLAEVFEHYDALICPTCATTAPPVTMSDADFETTAPDGRFAGLDLACPFNLVSACPAVSVPIGLSEGLPVGLQIVAPRFRDAVALGIAKSVEACFPPEAVVETIRERDPT</sequence>
<dbReference type="RefSeq" id="WP_213164158.1">
    <property type="nucleotide sequence ID" value="NZ_CP058214.1"/>
</dbReference>
<feature type="domain" description="Amidase" evidence="4">
    <location>
        <begin position="25"/>
        <end position="445"/>
    </location>
</feature>
<dbReference type="Pfam" id="PF01425">
    <property type="entry name" value="Amidase"/>
    <property type="match status" value="1"/>
</dbReference>
<dbReference type="InterPro" id="IPR023631">
    <property type="entry name" value="Amidase_dom"/>
</dbReference>
<comment type="similarity">
    <text evidence="2">Belongs to the amidase family.</text>
</comment>
<protein>
    <recommendedName>
        <fullName evidence="3">Indoleacetamide hydrolase</fullName>
    </recommendedName>
</protein>
<evidence type="ECO:0000256" key="1">
    <source>
        <dbReference type="ARBA" id="ARBA00003871"/>
    </source>
</evidence>
<dbReference type="Gene3D" id="3.90.1300.10">
    <property type="entry name" value="Amidase signature (AS) domain"/>
    <property type="match status" value="1"/>
</dbReference>
<accession>A0A7S8C3Z0</accession>
<dbReference type="Proteomes" id="UP000593594">
    <property type="component" value="Chromosome"/>
</dbReference>
<reference evidence="5 6" key="1">
    <citation type="submission" date="2020-06" db="EMBL/GenBank/DDBJ databases">
        <title>Genome sequence of 2 isolates from Red Sea Mangroves.</title>
        <authorList>
            <person name="Sefrji F."/>
            <person name="Michoud G."/>
            <person name="Merlino G."/>
            <person name="Daffonchio D."/>
        </authorList>
    </citation>
    <scope>NUCLEOTIDE SEQUENCE [LARGE SCALE GENOMIC DNA]</scope>
    <source>
        <strain evidence="5 6">R1DC25</strain>
    </source>
</reference>
<proteinExistence type="inferred from homology"/>
<name>A0A7S8C3Z0_9HYPH</name>
<dbReference type="PANTHER" id="PTHR11895:SF7">
    <property type="entry name" value="GLUTAMYL-TRNA(GLN) AMIDOTRANSFERASE SUBUNIT A, MITOCHONDRIAL"/>
    <property type="match status" value="1"/>
</dbReference>
<dbReference type="PANTHER" id="PTHR11895">
    <property type="entry name" value="TRANSAMIDASE"/>
    <property type="match status" value="1"/>
</dbReference>
<dbReference type="InterPro" id="IPR000120">
    <property type="entry name" value="Amidase"/>
</dbReference>
<dbReference type="SUPFAM" id="SSF75304">
    <property type="entry name" value="Amidase signature (AS) enzymes"/>
    <property type="match status" value="1"/>
</dbReference>
<dbReference type="GO" id="GO:0003824">
    <property type="term" value="F:catalytic activity"/>
    <property type="evidence" value="ECO:0007669"/>
    <property type="project" value="InterPro"/>
</dbReference>
<evidence type="ECO:0000259" key="4">
    <source>
        <dbReference type="Pfam" id="PF01425"/>
    </source>
</evidence>
<evidence type="ECO:0000313" key="5">
    <source>
        <dbReference type="EMBL" id="QPC42918.1"/>
    </source>
</evidence>
<gene>
    <name evidence="5" type="ORF">HW532_09580</name>
</gene>
<evidence type="ECO:0000256" key="2">
    <source>
        <dbReference type="ARBA" id="ARBA00009199"/>
    </source>
</evidence>
<evidence type="ECO:0000256" key="3">
    <source>
        <dbReference type="ARBA" id="ARBA00021874"/>
    </source>
</evidence>
<dbReference type="AlphaFoldDB" id="A0A7S8C3Z0"/>
<keyword evidence="6" id="KW-1185">Reference proteome</keyword>
<dbReference type="KEGG" id="kmn:HW532_09580"/>
<comment type="function">
    <text evidence="1">Hydrolyzes indole-3-acetamide (IAM) into indole-3-acetic acid (IAA).</text>
</comment>
<organism evidence="5 6">
    <name type="scientific">Kaustia mangrovi</name>
    <dbReference type="NCBI Taxonomy" id="2593653"/>
    <lineage>
        <taxon>Bacteria</taxon>
        <taxon>Pseudomonadati</taxon>
        <taxon>Pseudomonadota</taxon>
        <taxon>Alphaproteobacteria</taxon>
        <taxon>Hyphomicrobiales</taxon>
        <taxon>Parvibaculaceae</taxon>
        <taxon>Kaustia</taxon>
    </lineage>
</organism>
<dbReference type="InterPro" id="IPR020556">
    <property type="entry name" value="Amidase_CS"/>
</dbReference>
<evidence type="ECO:0000313" key="6">
    <source>
        <dbReference type="Proteomes" id="UP000593594"/>
    </source>
</evidence>